<sequence length="463" mass="51648">VNIGGQTKTFLVDTGATFSVLKQDPGPTRQGATLMQGATGSQTCKWTTERQVDLGRKTVTHSFLIMPECPYPGLLGRDLLHKLTASLKFTEGSIYIKVSQDGPTTVMVTVPLGEEGLLTPVPNENVHAVNPLLKSLQADFPQVWAETNPPGLAIHQAPIIVELKASALLVRLKQYPMSREARRGIAIHIKRLCDSGILIPCKSPWNTPLLPVRKPNSSDFRPVQDLRAVNARVMDIHPTVPNPYTLLSLLPPSQVYYTVLDLKDAFFAIPLAPRSQPLFAFEWTNPEEGKAGQLTWTRLSQGFKNSPTLFNEALHQGLEPFLISNPQVTLLQYVDDILLVAPSHLKCLSATKELLSLLQKLGYRVSARKAQICHTAVTYLGYNLKKGKRYLGEQRIRAILDILQPRTRKQVREFLGAAGYCRLWIPGFLNWQPLYMPLSKDLQSPSHGERLKLKPSKPYEMLS</sequence>
<dbReference type="GO" id="GO:0006508">
    <property type="term" value="P:proteolysis"/>
    <property type="evidence" value="ECO:0007669"/>
    <property type="project" value="InterPro"/>
</dbReference>
<protein>
    <submittedName>
        <fullName evidence="5">Uncharacterized protein</fullName>
    </submittedName>
</protein>
<name>A0A8C8XML1_PANLE</name>
<accession>A0A8C8XML1</accession>
<dbReference type="InterPro" id="IPR000477">
    <property type="entry name" value="RT_dom"/>
</dbReference>
<dbReference type="PANTHER" id="PTHR33064">
    <property type="entry name" value="POL PROTEIN"/>
    <property type="match status" value="1"/>
</dbReference>
<reference evidence="5" key="2">
    <citation type="submission" date="2025-09" db="UniProtKB">
        <authorList>
            <consortium name="Ensembl"/>
        </authorList>
    </citation>
    <scope>IDENTIFICATION</scope>
</reference>
<dbReference type="InterPro" id="IPR001995">
    <property type="entry name" value="Peptidase_A2_cat"/>
</dbReference>
<dbReference type="InterPro" id="IPR043128">
    <property type="entry name" value="Rev_trsase/Diguanyl_cyclase"/>
</dbReference>
<dbReference type="AlphaFoldDB" id="A0A8C8XML1"/>
<dbReference type="InterPro" id="IPR043502">
    <property type="entry name" value="DNA/RNA_pol_sf"/>
</dbReference>
<dbReference type="Gene3D" id="2.40.70.10">
    <property type="entry name" value="Acid Proteases"/>
    <property type="match status" value="1"/>
</dbReference>
<evidence type="ECO:0000259" key="3">
    <source>
        <dbReference type="PROSITE" id="PS50175"/>
    </source>
</evidence>
<dbReference type="GO" id="GO:0004190">
    <property type="term" value="F:aspartic-type endopeptidase activity"/>
    <property type="evidence" value="ECO:0007669"/>
    <property type="project" value="InterPro"/>
</dbReference>
<dbReference type="GeneTree" id="ENSGT00940000163417"/>
<dbReference type="InterPro" id="IPR021109">
    <property type="entry name" value="Peptidase_aspartic_dom_sf"/>
</dbReference>
<dbReference type="PROSITE" id="PS00141">
    <property type="entry name" value="ASP_PROTEASE"/>
    <property type="match status" value="1"/>
</dbReference>
<dbReference type="InterPro" id="IPR001969">
    <property type="entry name" value="Aspartic_peptidase_AS"/>
</dbReference>
<evidence type="ECO:0000256" key="2">
    <source>
        <dbReference type="ARBA" id="ARBA00022801"/>
    </source>
</evidence>
<organism evidence="5 6">
    <name type="scientific">Panthera leo</name>
    <name type="common">Lion</name>
    <dbReference type="NCBI Taxonomy" id="9689"/>
    <lineage>
        <taxon>Eukaryota</taxon>
        <taxon>Metazoa</taxon>
        <taxon>Chordata</taxon>
        <taxon>Craniata</taxon>
        <taxon>Vertebrata</taxon>
        <taxon>Euteleostomi</taxon>
        <taxon>Mammalia</taxon>
        <taxon>Eutheria</taxon>
        <taxon>Laurasiatheria</taxon>
        <taxon>Carnivora</taxon>
        <taxon>Feliformia</taxon>
        <taxon>Felidae</taxon>
        <taxon>Pantherinae</taxon>
        <taxon>Panthera</taxon>
    </lineage>
</organism>
<evidence type="ECO:0000313" key="5">
    <source>
        <dbReference type="Ensembl" id="ENSPLOP00000020089.1"/>
    </source>
</evidence>
<comment type="similarity">
    <text evidence="1">Belongs to the beta type-B retroviral polymerase family. HERV class-II K(HML-2) pol subfamily.</text>
</comment>
<dbReference type="Pfam" id="PF00078">
    <property type="entry name" value="RVT_1"/>
    <property type="match status" value="1"/>
</dbReference>
<dbReference type="Gene3D" id="3.10.10.10">
    <property type="entry name" value="HIV Type 1 Reverse Transcriptase, subunit A, domain 1"/>
    <property type="match status" value="1"/>
</dbReference>
<dbReference type="Proteomes" id="UP000694399">
    <property type="component" value="Unassembled WGS sequence"/>
</dbReference>
<dbReference type="PROSITE" id="PS50878">
    <property type="entry name" value="RT_POL"/>
    <property type="match status" value="1"/>
</dbReference>
<dbReference type="OMA" id="WASSSND"/>
<reference evidence="5" key="1">
    <citation type="submission" date="2025-08" db="UniProtKB">
        <authorList>
            <consortium name="Ensembl"/>
        </authorList>
    </citation>
    <scope>IDENTIFICATION</scope>
</reference>
<feature type="domain" description="Reverse transcriptase" evidence="4">
    <location>
        <begin position="193"/>
        <end position="384"/>
    </location>
</feature>
<dbReference type="PANTHER" id="PTHR33064:SF38">
    <property type="entry name" value="LRRGT00076-LIKE"/>
    <property type="match status" value="1"/>
</dbReference>
<evidence type="ECO:0000313" key="6">
    <source>
        <dbReference type="Proteomes" id="UP000694399"/>
    </source>
</evidence>
<evidence type="ECO:0000256" key="1">
    <source>
        <dbReference type="ARBA" id="ARBA00010879"/>
    </source>
</evidence>
<proteinExistence type="inferred from homology"/>
<dbReference type="Pfam" id="PF00077">
    <property type="entry name" value="RVP"/>
    <property type="match status" value="1"/>
</dbReference>
<keyword evidence="6" id="KW-1185">Reference proteome</keyword>
<dbReference type="InterPro" id="IPR051320">
    <property type="entry name" value="Viral_Replic_Matur_Polypro"/>
</dbReference>
<dbReference type="CDD" id="cd03715">
    <property type="entry name" value="RT_ZFREV_like"/>
    <property type="match status" value="1"/>
</dbReference>
<dbReference type="InterPro" id="IPR018061">
    <property type="entry name" value="Retropepsins"/>
</dbReference>
<dbReference type="PROSITE" id="PS50175">
    <property type="entry name" value="ASP_PROT_RETROV"/>
    <property type="match status" value="1"/>
</dbReference>
<dbReference type="Gene3D" id="3.30.70.270">
    <property type="match status" value="2"/>
</dbReference>
<dbReference type="Ensembl" id="ENSPLOT00000022208.1">
    <property type="protein sequence ID" value="ENSPLOP00000020089.1"/>
    <property type="gene ID" value="ENSPLOG00000014722.1"/>
</dbReference>
<dbReference type="SUPFAM" id="SSF50630">
    <property type="entry name" value="Acid proteases"/>
    <property type="match status" value="1"/>
</dbReference>
<keyword evidence="2" id="KW-0378">Hydrolase</keyword>
<evidence type="ECO:0000259" key="4">
    <source>
        <dbReference type="PROSITE" id="PS50878"/>
    </source>
</evidence>
<feature type="domain" description="Peptidase A2" evidence="3">
    <location>
        <begin position="8"/>
        <end position="79"/>
    </location>
</feature>
<dbReference type="SUPFAM" id="SSF56672">
    <property type="entry name" value="DNA/RNA polymerases"/>
    <property type="match status" value="1"/>
</dbReference>